<evidence type="ECO:0000256" key="1">
    <source>
        <dbReference type="SAM" id="MobiDB-lite"/>
    </source>
</evidence>
<feature type="compositionally biased region" description="Basic and acidic residues" evidence="1">
    <location>
        <begin position="27"/>
        <end position="42"/>
    </location>
</feature>
<feature type="region of interest" description="Disordered" evidence="1">
    <location>
        <begin position="27"/>
        <end position="68"/>
    </location>
</feature>
<keyword evidence="3" id="KW-1185">Reference proteome</keyword>
<name>A0A814NEZ2_9BILA</name>
<protein>
    <submittedName>
        <fullName evidence="2">Uncharacterized protein</fullName>
    </submittedName>
</protein>
<organism evidence="2 3">
    <name type="scientific">Brachionus calyciflorus</name>
    <dbReference type="NCBI Taxonomy" id="104777"/>
    <lineage>
        <taxon>Eukaryota</taxon>
        <taxon>Metazoa</taxon>
        <taxon>Spiralia</taxon>
        <taxon>Gnathifera</taxon>
        <taxon>Rotifera</taxon>
        <taxon>Eurotatoria</taxon>
        <taxon>Monogononta</taxon>
        <taxon>Pseudotrocha</taxon>
        <taxon>Ploima</taxon>
        <taxon>Brachionidae</taxon>
        <taxon>Brachionus</taxon>
    </lineage>
</organism>
<dbReference type="EMBL" id="CAJNOC010007052">
    <property type="protein sequence ID" value="CAF1091109.1"/>
    <property type="molecule type" value="Genomic_DNA"/>
</dbReference>
<feature type="compositionally biased region" description="Acidic residues" evidence="1">
    <location>
        <begin position="43"/>
        <end position="68"/>
    </location>
</feature>
<comment type="caution">
    <text evidence="2">The sequence shown here is derived from an EMBL/GenBank/DDBJ whole genome shotgun (WGS) entry which is preliminary data.</text>
</comment>
<dbReference type="AlphaFoldDB" id="A0A814NEZ2"/>
<gene>
    <name evidence="2" type="ORF">OXX778_LOCUS20674</name>
</gene>
<proteinExistence type="predicted"/>
<dbReference type="Proteomes" id="UP000663879">
    <property type="component" value="Unassembled WGS sequence"/>
</dbReference>
<accession>A0A814NEZ2</accession>
<evidence type="ECO:0000313" key="2">
    <source>
        <dbReference type="EMBL" id="CAF1091109.1"/>
    </source>
</evidence>
<evidence type="ECO:0000313" key="3">
    <source>
        <dbReference type="Proteomes" id="UP000663879"/>
    </source>
</evidence>
<sequence>MGKCRNREAKETELPLDALRLLKDDESNYKNDDRNIGHKVEKSDDELSELSSNDEMEIDDCKDENEEDSLDYEVEEYEYCSIDQEKFEKFLLNRDENEIHLPYFFYSEDEKN</sequence>
<reference evidence="2" key="1">
    <citation type="submission" date="2021-02" db="EMBL/GenBank/DDBJ databases">
        <authorList>
            <person name="Nowell W R."/>
        </authorList>
    </citation>
    <scope>NUCLEOTIDE SEQUENCE</scope>
    <source>
        <strain evidence="2">Ploen Becks lab</strain>
    </source>
</reference>